<gene>
    <name evidence="1" type="ORF">SNEC2469_LOCUS10556</name>
</gene>
<name>A0A812QK02_9DINO</name>
<reference evidence="1" key="1">
    <citation type="submission" date="2021-02" db="EMBL/GenBank/DDBJ databases">
        <authorList>
            <person name="Dougan E. K."/>
            <person name="Rhodes N."/>
            <person name="Thang M."/>
            <person name="Chan C."/>
        </authorList>
    </citation>
    <scope>NUCLEOTIDE SEQUENCE</scope>
</reference>
<protein>
    <submittedName>
        <fullName evidence="1">Uncharacterized protein</fullName>
    </submittedName>
</protein>
<organism evidence="1 2">
    <name type="scientific">Symbiodinium necroappetens</name>
    <dbReference type="NCBI Taxonomy" id="1628268"/>
    <lineage>
        <taxon>Eukaryota</taxon>
        <taxon>Sar</taxon>
        <taxon>Alveolata</taxon>
        <taxon>Dinophyceae</taxon>
        <taxon>Suessiales</taxon>
        <taxon>Symbiodiniaceae</taxon>
        <taxon>Symbiodinium</taxon>
    </lineage>
</organism>
<feature type="non-terminal residue" evidence="1">
    <location>
        <position position="62"/>
    </location>
</feature>
<evidence type="ECO:0000313" key="2">
    <source>
        <dbReference type="Proteomes" id="UP000601435"/>
    </source>
</evidence>
<dbReference type="OrthoDB" id="10581167at2759"/>
<feature type="non-terminal residue" evidence="1">
    <location>
        <position position="1"/>
    </location>
</feature>
<accession>A0A812QK02</accession>
<evidence type="ECO:0000313" key="1">
    <source>
        <dbReference type="EMBL" id="CAE7388759.1"/>
    </source>
</evidence>
<proteinExistence type="predicted"/>
<dbReference type="Proteomes" id="UP000601435">
    <property type="component" value="Unassembled WGS sequence"/>
</dbReference>
<comment type="caution">
    <text evidence="1">The sequence shown here is derived from an EMBL/GenBank/DDBJ whole genome shotgun (WGS) entry which is preliminary data.</text>
</comment>
<dbReference type="EMBL" id="CAJNJA010016809">
    <property type="protein sequence ID" value="CAE7388759.1"/>
    <property type="molecule type" value="Genomic_DNA"/>
</dbReference>
<dbReference type="AlphaFoldDB" id="A0A812QK02"/>
<keyword evidence="2" id="KW-1185">Reference proteome</keyword>
<sequence length="62" mass="6944">ELMMKLQTKGKEADTGVTETRSQVRQLSKALALFRQGAVLMDEVDVVLHPLKSELNFPYGPK</sequence>